<dbReference type="PROSITE" id="PS00636">
    <property type="entry name" value="DNAJ_1"/>
    <property type="match status" value="1"/>
</dbReference>
<feature type="compositionally biased region" description="Pro residues" evidence="2">
    <location>
        <begin position="381"/>
        <end position="390"/>
    </location>
</feature>
<proteinExistence type="predicted"/>
<dbReference type="AlphaFoldDB" id="A0A9P9WF14"/>
<dbReference type="Pfam" id="PF00226">
    <property type="entry name" value="DnaJ"/>
    <property type="match status" value="1"/>
</dbReference>
<dbReference type="InterPro" id="IPR001878">
    <property type="entry name" value="Znf_CCHC"/>
</dbReference>
<dbReference type="SUPFAM" id="SSF46565">
    <property type="entry name" value="Chaperone J-domain"/>
    <property type="match status" value="1"/>
</dbReference>
<accession>A0A9P9WF14</accession>
<evidence type="ECO:0000313" key="5">
    <source>
        <dbReference type="EMBL" id="KAI1860224.1"/>
    </source>
</evidence>
<organism evidence="5 6">
    <name type="scientific">Neoarthrinium moseri</name>
    <dbReference type="NCBI Taxonomy" id="1658444"/>
    <lineage>
        <taxon>Eukaryota</taxon>
        <taxon>Fungi</taxon>
        <taxon>Dikarya</taxon>
        <taxon>Ascomycota</taxon>
        <taxon>Pezizomycotina</taxon>
        <taxon>Sordariomycetes</taxon>
        <taxon>Xylariomycetidae</taxon>
        <taxon>Amphisphaeriales</taxon>
        <taxon>Apiosporaceae</taxon>
        <taxon>Neoarthrinium</taxon>
    </lineage>
</organism>
<feature type="compositionally biased region" description="Polar residues" evidence="2">
    <location>
        <begin position="406"/>
        <end position="430"/>
    </location>
</feature>
<keyword evidence="6" id="KW-1185">Reference proteome</keyword>
<keyword evidence="1" id="KW-0479">Metal-binding</keyword>
<comment type="caution">
    <text evidence="5">The sequence shown here is derived from an EMBL/GenBank/DDBJ whole genome shotgun (WGS) entry which is preliminary data.</text>
</comment>
<evidence type="ECO:0000256" key="2">
    <source>
        <dbReference type="SAM" id="MobiDB-lite"/>
    </source>
</evidence>
<dbReference type="CDD" id="cd06257">
    <property type="entry name" value="DnaJ"/>
    <property type="match status" value="1"/>
</dbReference>
<dbReference type="Pfam" id="PF00098">
    <property type="entry name" value="zf-CCHC"/>
    <property type="match status" value="1"/>
</dbReference>
<dbReference type="InterPro" id="IPR036875">
    <property type="entry name" value="Znf_CCHC_sf"/>
</dbReference>
<dbReference type="Gene3D" id="1.10.287.110">
    <property type="entry name" value="DnaJ domain"/>
    <property type="match status" value="1"/>
</dbReference>
<feature type="region of interest" description="Disordered" evidence="2">
    <location>
        <begin position="285"/>
        <end position="536"/>
    </location>
</feature>
<dbReference type="InterPro" id="IPR036869">
    <property type="entry name" value="J_dom_sf"/>
</dbReference>
<feature type="compositionally biased region" description="Acidic residues" evidence="2">
    <location>
        <begin position="298"/>
        <end position="309"/>
    </location>
</feature>
<evidence type="ECO:0000256" key="1">
    <source>
        <dbReference type="PROSITE-ProRule" id="PRU00047"/>
    </source>
</evidence>
<evidence type="ECO:0000313" key="6">
    <source>
        <dbReference type="Proteomes" id="UP000829685"/>
    </source>
</evidence>
<dbReference type="SUPFAM" id="SSF57756">
    <property type="entry name" value="Retrovirus zinc finger-like domains"/>
    <property type="match status" value="1"/>
</dbReference>
<feature type="domain" description="J" evidence="3">
    <location>
        <begin position="10"/>
        <end position="76"/>
    </location>
</feature>
<dbReference type="InterPro" id="IPR001623">
    <property type="entry name" value="DnaJ_domain"/>
</dbReference>
<feature type="compositionally biased region" description="Basic residues" evidence="2">
    <location>
        <begin position="363"/>
        <end position="373"/>
    </location>
</feature>
<evidence type="ECO:0000259" key="3">
    <source>
        <dbReference type="PROSITE" id="PS50076"/>
    </source>
</evidence>
<dbReference type="InterPro" id="IPR018253">
    <property type="entry name" value="DnaJ_domain_CS"/>
</dbReference>
<dbReference type="PANTHER" id="PTHR24074">
    <property type="entry name" value="CO-CHAPERONE PROTEIN DJLA"/>
    <property type="match status" value="1"/>
</dbReference>
<gene>
    <name evidence="5" type="ORF">JX265_010148</name>
</gene>
<dbReference type="GO" id="GO:0003676">
    <property type="term" value="F:nucleic acid binding"/>
    <property type="evidence" value="ECO:0007669"/>
    <property type="project" value="InterPro"/>
</dbReference>
<dbReference type="SMART" id="SM00343">
    <property type="entry name" value="ZnF_C2HC"/>
    <property type="match status" value="2"/>
</dbReference>
<feature type="domain" description="CCHC-type" evidence="4">
    <location>
        <begin position="564"/>
        <end position="577"/>
    </location>
</feature>
<feature type="region of interest" description="Disordered" evidence="2">
    <location>
        <begin position="171"/>
        <end position="212"/>
    </location>
</feature>
<keyword evidence="1" id="KW-0862">Zinc</keyword>
<dbReference type="PROSITE" id="PS50158">
    <property type="entry name" value="ZF_CCHC"/>
    <property type="match status" value="2"/>
</dbReference>
<dbReference type="PROSITE" id="PS50076">
    <property type="entry name" value="DNAJ_2"/>
    <property type="match status" value="1"/>
</dbReference>
<dbReference type="Gene3D" id="4.10.60.10">
    <property type="entry name" value="Zinc finger, CCHC-type"/>
    <property type="match status" value="1"/>
</dbReference>
<dbReference type="SMART" id="SM00271">
    <property type="entry name" value="DnaJ"/>
    <property type="match status" value="1"/>
</dbReference>
<dbReference type="GO" id="GO:0008270">
    <property type="term" value="F:zinc ion binding"/>
    <property type="evidence" value="ECO:0007669"/>
    <property type="project" value="UniProtKB-KW"/>
</dbReference>
<feature type="domain" description="CCHC-type" evidence="4">
    <location>
        <begin position="545"/>
        <end position="560"/>
    </location>
</feature>
<name>A0A9P9WF14_9PEZI</name>
<feature type="compositionally biased region" description="Polar residues" evidence="2">
    <location>
        <begin position="316"/>
        <end position="328"/>
    </location>
</feature>
<evidence type="ECO:0000259" key="4">
    <source>
        <dbReference type="PROSITE" id="PS50158"/>
    </source>
</evidence>
<protein>
    <submittedName>
        <fullName evidence="5">Uncharacterized protein</fullName>
    </submittedName>
</protein>
<dbReference type="PRINTS" id="PR00625">
    <property type="entry name" value="JDOMAIN"/>
</dbReference>
<dbReference type="Proteomes" id="UP000829685">
    <property type="component" value="Unassembled WGS sequence"/>
</dbReference>
<dbReference type="EMBL" id="JAFIMR010000032">
    <property type="protein sequence ID" value="KAI1860224.1"/>
    <property type="molecule type" value="Genomic_DNA"/>
</dbReference>
<sequence length="693" mass="77445">MPPPPVPSFDYYAELEVSSSASIQDITASYRRLARIHHPDKNPGKQDTATLKFQRIQLAYETLSNTAGRKRYDSAPKPGRTCTCGRHTYDDEDDEEDYDYDEWESEYDDEDEYYYDFAYGGPGVPGPRYSSGYSHGGFSFGGSRFRNYEDMEKYFQEMERRETDRLKELHEERRRREEAEAARKKAKEDAKRAEEEFKVQQKESRQSEERRLQEERWLKAEATTQDEKLRACLHSDFCNKVPQRKKFKCTACAKKGGMTAFECPYCSSFLCQQCVTKFSERRLKGEEVKPRVQPAGESDPEQDREEDEREPGQTGEPGSSVNGSTSPPADNHPQDRQPTNGPTTDGLRDIEEKYGGLNGQTSKKAKNKKKKQAKKDTSPNLDPPGEPEPPIAKVKQANGIPGSKSVKGSVQSRQNTPIPAELSPTTSGSIPTGPRSYKTTKKVPAAYPPAASHSTKPYSDVNDTRIRGNPPSSVPERPTTISGLHPFPPPAEEPQYTADFSDDESYRNGEYSGPPSPSSSSHTRRGHSSMHANGTTPPPYPSRTCYICGQLGHLARFCQQPRVCSNCGESGHIFKHCGKPNREHSRPTVSALPVLPRPDPYAAFQQQEELGPTRVAIRGATLARGITGPLLRQAMESFGTVTDVQIDRKAGIAWADFVEYKVSRNVLAASPVPVANGAVRISEWSDDLMKYKY</sequence>
<reference evidence="5" key="1">
    <citation type="submission" date="2021-03" db="EMBL/GenBank/DDBJ databases">
        <title>Revisited historic fungal species revealed as producer of novel bioactive compounds through whole genome sequencing and comparative genomics.</title>
        <authorList>
            <person name="Vignolle G.A."/>
            <person name="Hochenegger N."/>
            <person name="Mach R.L."/>
            <person name="Mach-Aigner A.R."/>
            <person name="Javad Rahimi M."/>
            <person name="Salim K.A."/>
            <person name="Chan C.M."/>
            <person name="Lim L.B.L."/>
            <person name="Cai F."/>
            <person name="Druzhinina I.S."/>
            <person name="U'Ren J.M."/>
            <person name="Derntl C."/>
        </authorList>
    </citation>
    <scope>NUCLEOTIDE SEQUENCE</scope>
    <source>
        <strain evidence="5">TUCIM 5799</strain>
    </source>
</reference>
<dbReference type="InterPro" id="IPR050817">
    <property type="entry name" value="DjlA_DnaK_co-chaperone"/>
</dbReference>
<keyword evidence="1" id="KW-0863">Zinc-finger</keyword>